<proteinExistence type="predicted"/>
<dbReference type="PANTHER" id="PTHR33528">
    <property type="entry name" value="OS07G0239500 PROTEIN"/>
    <property type="match status" value="1"/>
</dbReference>
<evidence type="ECO:0000313" key="2">
    <source>
        <dbReference type="EMBL" id="GMH09529.1"/>
    </source>
</evidence>
<reference evidence="2" key="1">
    <citation type="submission" date="2023-05" db="EMBL/GenBank/DDBJ databases">
        <title>Nepenthes gracilis genome sequencing.</title>
        <authorList>
            <person name="Fukushima K."/>
        </authorList>
    </citation>
    <scope>NUCLEOTIDE SEQUENCE</scope>
    <source>
        <strain evidence="2">SING2019-196</strain>
    </source>
</reference>
<feature type="chain" id="PRO_5042225696" evidence="1">
    <location>
        <begin position="21"/>
        <end position="125"/>
    </location>
</feature>
<name>A0AAD3SF79_NEPGR</name>
<evidence type="ECO:0000313" key="3">
    <source>
        <dbReference type="Proteomes" id="UP001279734"/>
    </source>
</evidence>
<dbReference type="InterPro" id="IPR027854">
    <property type="entry name" value="STMP1"/>
</dbReference>
<accession>A0AAD3SF79</accession>
<dbReference type="AlphaFoldDB" id="A0AAD3SF79"/>
<keyword evidence="1" id="KW-0732">Signal</keyword>
<sequence length="125" mass="13724">MRLLNLALRLNTGLWLKVFGTYVAYEVYERLGTQQWSSNQLANLGTKGLGSTILNPLLGKTGIKDIHGPSLGEGSVVIFPKGNVVGVYIAQNYNVPNIQKLADTGLVMFKQIEETYRKPKKGDGD</sequence>
<feature type="signal peptide" evidence="1">
    <location>
        <begin position="1"/>
        <end position="20"/>
    </location>
</feature>
<protein>
    <submittedName>
        <fullName evidence="2">Uncharacterized protein</fullName>
    </submittedName>
</protein>
<comment type="caution">
    <text evidence="2">The sequence shown here is derived from an EMBL/GenBank/DDBJ whole genome shotgun (WGS) entry which is preliminary data.</text>
</comment>
<organism evidence="2 3">
    <name type="scientific">Nepenthes gracilis</name>
    <name type="common">Slender pitcher plant</name>
    <dbReference type="NCBI Taxonomy" id="150966"/>
    <lineage>
        <taxon>Eukaryota</taxon>
        <taxon>Viridiplantae</taxon>
        <taxon>Streptophyta</taxon>
        <taxon>Embryophyta</taxon>
        <taxon>Tracheophyta</taxon>
        <taxon>Spermatophyta</taxon>
        <taxon>Magnoliopsida</taxon>
        <taxon>eudicotyledons</taxon>
        <taxon>Gunneridae</taxon>
        <taxon>Pentapetalae</taxon>
        <taxon>Caryophyllales</taxon>
        <taxon>Nepenthaceae</taxon>
        <taxon>Nepenthes</taxon>
    </lineage>
</organism>
<dbReference type="Pfam" id="PF15054">
    <property type="entry name" value="DUF4535"/>
    <property type="match status" value="1"/>
</dbReference>
<gene>
    <name evidence="2" type="ORF">Nepgr_011370</name>
</gene>
<dbReference type="EMBL" id="BSYO01000009">
    <property type="protein sequence ID" value="GMH09529.1"/>
    <property type="molecule type" value="Genomic_DNA"/>
</dbReference>
<dbReference type="Proteomes" id="UP001279734">
    <property type="component" value="Unassembled WGS sequence"/>
</dbReference>
<evidence type="ECO:0000256" key="1">
    <source>
        <dbReference type="SAM" id="SignalP"/>
    </source>
</evidence>
<dbReference type="PANTHER" id="PTHR33528:SF14">
    <property type="entry name" value="SOLUTE CARRIER FAMILY 35 MEMBER A4"/>
    <property type="match status" value="1"/>
</dbReference>
<keyword evidence="3" id="KW-1185">Reference proteome</keyword>